<dbReference type="InterPro" id="IPR020894">
    <property type="entry name" value="Cadherin_CS"/>
</dbReference>
<accession>A0ABD1JA64</accession>
<evidence type="ECO:0000313" key="17">
    <source>
        <dbReference type="EMBL" id="KAL2083939.1"/>
    </source>
</evidence>
<evidence type="ECO:0000256" key="3">
    <source>
        <dbReference type="ARBA" id="ARBA00022475"/>
    </source>
</evidence>
<keyword evidence="5" id="KW-0479">Metal-binding</keyword>
<dbReference type="FunFam" id="2.60.40.60:FF:000011">
    <property type="entry name" value="Cadherin 1"/>
    <property type="match status" value="1"/>
</dbReference>
<dbReference type="FunFam" id="2.60.40.60:FF:000020">
    <property type="entry name" value="Dachsous cadherin-related 1b"/>
    <property type="match status" value="1"/>
</dbReference>
<evidence type="ECO:0000256" key="5">
    <source>
        <dbReference type="ARBA" id="ARBA00022723"/>
    </source>
</evidence>
<feature type="domain" description="Cadherin" evidence="16">
    <location>
        <begin position="29"/>
        <end position="121"/>
    </location>
</feature>
<organism evidence="17 18">
    <name type="scientific">Coilia grayii</name>
    <name type="common">Gray's grenadier anchovy</name>
    <dbReference type="NCBI Taxonomy" id="363190"/>
    <lineage>
        <taxon>Eukaryota</taxon>
        <taxon>Metazoa</taxon>
        <taxon>Chordata</taxon>
        <taxon>Craniata</taxon>
        <taxon>Vertebrata</taxon>
        <taxon>Euteleostomi</taxon>
        <taxon>Actinopterygii</taxon>
        <taxon>Neopterygii</taxon>
        <taxon>Teleostei</taxon>
        <taxon>Clupei</taxon>
        <taxon>Clupeiformes</taxon>
        <taxon>Clupeoidei</taxon>
        <taxon>Engraulidae</taxon>
        <taxon>Coilinae</taxon>
        <taxon>Coilia</taxon>
    </lineage>
</organism>
<evidence type="ECO:0000313" key="18">
    <source>
        <dbReference type="Proteomes" id="UP001591681"/>
    </source>
</evidence>
<feature type="domain" description="Cadherin" evidence="16">
    <location>
        <begin position="301"/>
        <end position="386"/>
    </location>
</feature>
<proteinExistence type="predicted"/>
<keyword evidence="4 14" id="KW-0812">Transmembrane</keyword>
<dbReference type="PANTHER" id="PTHR24027">
    <property type="entry name" value="CADHERIN-23"/>
    <property type="match status" value="1"/>
</dbReference>
<feature type="domain" description="Cadherin" evidence="16">
    <location>
        <begin position="385"/>
        <end position="493"/>
    </location>
</feature>
<evidence type="ECO:0000256" key="12">
    <source>
        <dbReference type="ARBA" id="ARBA00023180"/>
    </source>
</evidence>
<dbReference type="PROSITE" id="PS00232">
    <property type="entry name" value="CADHERIN_1"/>
    <property type="match status" value="2"/>
</dbReference>
<feature type="transmembrane region" description="Helical" evidence="14">
    <location>
        <begin position="819"/>
        <end position="844"/>
    </location>
</feature>
<dbReference type="CDD" id="cd11304">
    <property type="entry name" value="Cadherin_repeat"/>
    <property type="match status" value="6"/>
</dbReference>
<evidence type="ECO:0000256" key="6">
    <source>
        <dbReference type="ARBA" id="ARBA00022737"/>
    </source>
</evidence>
<evidence type="ECO:0000256" key="9">
    <source>
        <dbReference type="ARBA" id="ARBA00022949"/>
    </source>
</evidence>
<dbReference type="Pfam" id="PF00028">
    <property type="entry name" value="Cadherin"/>
    <property type="match status" value="4"/>
</dbReference>
<dbReference type="GO" id="GO:0005886">
    <property type="term" value="C:plasma membrane"/>
    <property type="evidence" value="ECO:0007669"/>
    <property type="project" value="UniProtKB-SubCell"/>
</dbReference>
<keyword evidence="12" id="KW-0325">Glycoprotein</keyword>
<dbReference type="GO" id="GO:0030057">
    <property type="term" value="C:desmosome"/>
    <property type="evidence" value="ECO:0007669"/>
    <property type="project" value="UniProtKB-SubCell"/>
</dbReference>
<keyword evidence="15" id="KW-0732">Signal</keyword>
<dbReference type="PRINTS" id="PR00205">
    <property type="entry name" value="CADHERIN"/>
</dbReference>
<dbReference type="GO" id="GO:0005509">
    <property type="term" value="F:calcium ion binding"/>
    <property type="evidence" value="ECO:0007669"/>
    <property type="project" value="UniProtKB-UniRule"/>
</dbReference>
<dbReference type="GO" id="GO:0007155">
    <property type="term" value="P:cell adhesion"/>
    <property type="evidence" value="ECO:0007669"/>
    <property type="project" value="UniProtKB-KW"/>
</dbReference>
<dbReference type="Proteomes" id="UP001591681">
    <property type="component" value="Unassembled WGS sequence"/>
</dbReference>
<feature type="domain" description="Cadherin" evidence="16">
    <location>
        <begin position="495"/>
        <end position="610"/>
    </location>
</feature>
<feature type="domain" description="Cadherin" evidence="16">
    <location>
        <begin position="611"/>
        <end position="711"/>
    </location>
</feature>
<name>A0ABD1JA64_9TELE</name>
<feature type="domain" description="Cadherin" evidence="16">
    <location>
        <begin position="122"/>
        <end position="281"/>
    </location>
</feature>
<evidence type="ECO:0000256" key="8">
    <source>
        <dbReference type="ARBA" id="ARBA00022889"/>
    </source>
</evidence>
<dbReference type="EMBL" id="JBHFQA010000017">
    <property type="protein sequence ID" value="KAL2083939.1"/>
    <property type="molecule type" value="Genomic_DNA"/>
</dbReference>
<comment type="caution">
    <text evidence="17">The sequence shown here is derived from an EMBL/GenBank/DDBJ whole genome shotgun (WGS) entry which is preliminary data.</text>
</comment>
<evidence type="ECO:0000256" key="7">
    <source>
        <dbReference type="ARBA" id="ARBA00022837"/>
    </source>
</evidence>
<keyword evidence="6" id="KW-0677">Repeat</keyword>
<comment type="subcellular location">
    <subcellularLocation>
        <location evidence="2">Cell junction</location>
        <location evidence="2">Desmosome</location>
    </subcellularLocation>
    <subcellularLocation>
        <location evidence="1">Cell membrane</location>
    </subcellularLocation>
</comment>
<dbReference type="PANTHER" id="PTHR24027:SF419">
    <property type="entry name" value="CADHERIN-17"/>
    <property type="match status" value="1"/>
</dbReference>
<evidence type="ECO:0000256" key="15">
    <source>
        <dbReference type="SAM" id="SignalP"/>
    </source>
</evidence>
<gene>
    <name evidence="17" type="ORF">ACEWY4_019457</name>
</gene>
<keyword evidence="9" id="KW-0965">Cell junction</keyword>
<evidence type="ECO:0000256" key="14">
    <source>
        <dbReference type="SAM" id="Phobius"/>
    </source>
</evidence>
<evidence type="ECO:0000256" key="1">
    <source>
        <dbReference type="ARBA" id="ARBA00004236"/>
    </source>
</evidence>
<keyword evidence="10 14" id="KW-1133">Transmembrane helix</keyword>
<evidence type="ECO:0000256" key="11">
    <source>
        <dbReference type="ARBA" id="ARBA00023136"/>
    </source>
</evidence>
<evidence type="ECO:0000256" key="4">
    <source>
        <dbReference type="ARBA" id="ARBA00022692"/>
    </source>
</evidence>
<keyword evidence="11 14" id="KW-0472">Membrane</keyword>
<dbReference type="SUPFAM" id="SSF49313">
    <property type="entry name" value="Cadherin-like"/>
    <property type="match status" value="6"/>
</dbReference>
<reference evidence="17 18" key="1">
    <citation type="submission" date="2024-09" db="EMBL/GenBank/DDBJ databases">
        <title>A chromosome-level genome assembly of Gray's grenadier anchovy, Coilia grayii.</title>
        <authorList>
            <person name="Fu Z."/>
        </authorList>
    </citation>
    <scope>NUCLEOTIDE SEQUENCE [LARGE SCALE GENOMIC DNA]</scope>
    <source>
        <strain evidence="17">G4</strain>
        <tissue evidence="17">Muscle</tissue>
    </source>
</reference>
<dbReference type="InterPro" id="IPR002126">
    <property type="entry name" value="Cadherin-like_dom"/>
</dbReference>
<dbReference type="Gene3D" id="2.60.40.60">
    <property type="entry name" value="Cadherins"/>
    <property type="match status" value="6"/>
</dbReference>
<dbReference type="PROSITE" id="PS50268">
    <property type="entry name" value="CADHERIN_2"/>
    <property type="match status" value="6"/>
</dbReference>
<keyword evidence="8" id="KW-0130">Cell adhesion</keyword>
<keyword evidence="3" id="KW-1003">Cell membrane</keyword>
<dbReference type="SMART" id="SM00112">
    <property type="entry name" value="CA"/>
    <property type="match status" value="6"/>
</dbReference>
<sequence length="863" mass="94677">MMKHLLLLGLLLNSAHGIGLEDLKGPLGDKELDVPEATTVPYPIYQFVSAVDGVTAYRVSGDLQGIGVSADGWLYLTEPLVWSEEDTHSLQIEALAEDVTVDGPYNVILTVIDVNNHAPSFGQEVYTGEVMEHTPAGVPFVQVFASDSDDHNSANAAVRFSIVREVPSTHNTPLFQIQPQTGEISTTEEGAKLLRARAGLMYSRGEQRGSHEAVERRFKDYCAPVNDVPYEDNPFFTCVLRTESRRLDATTDPDYTLVVRAADLDGAPNALSSTTRVNVVIRQNLWINPGPLTIRENLKEDYPMKIATVTSNDPNALYSLVQKERLTFPFTINPSGEIFVMEELDREEKDMYVLVVLAQDEQGVELERPMEIHVTVTDENDNAPECGTSELEVQENELMGSVVGNMKAYDADDEETQNALLSYKLLSQSPNTNMFSVDTYSGNIQVARTGFRRSVTPMYTLTVSVSDGGIPARTTECQVIVKVIDINNELPIFEKNDYGQVSVAENRKPGSMLLTIKASDADDPGTGSSKVLYHIASGDPDGVFSLQADETTGEGKLYVAKPLDFEEQSTYTLQIHARNPEPLVQGLEYGEESTTLVTVQVTDVDEPPVFEQDFLTVNVPENVTVGATVMTINAHDPEGKELMFKLEGDDGGWLDIDSATGSLKTKKALDYEEVKHLTVRVVAYETGSPDMKSEKEVNIHLVDVNDNAPRLTMAGTFICVNDRKPVLLEAEDKDADPFGAPFTFSLGYKRSSNWELKQVNGTSALLSLKKVAIGEQKIPVPINIKDNAGLGTNNKFEVHVCNCTEAGHCFMEPERLSGILGIGETVGLLAGVLGFILLVLIIVIKRSQKKPKNPEGEEAEGMM</sequence>
<dbReference type="FunFam" id="2.60.40.60:FF:000068">
    <property type="entry name" value="Desmoglein 1"/>
    <property type="match status" value="1"/>
</dbReference>
<keyword evidence="7 13" id="KW-0106">Calcium</keyword>
<evidence type="ECO:0000259" key="16">
    <source>
        <dbReference type="PROSITE" id="PS50268"/>
    </source>
</evidence>
<feature type="chain" id="PRO_5044815789" description="Cadherin domain-containing protein" evidence="15">
    <location>
        <begin position="18"/>
        <end position="863"/>
    </location>
</feature>
<protein>
    <recommendedName>
        <fullName evidence="16">Cadherin domain-containing protein</fullName>
    </recommendedName>
</protein>
<dbReference type="AlphaFoldDB" id="A0ABD1JA64"/>
<dbReference type="GO" id="GO:0045216">
    <property type="term" value="P:cell-cell junction organization"/>
    <property type="evidence" value="ECO:0007669"/>
    <property type="project" value="UniProtKB-ARBA"/>
</dbReference>
<evidence type="ECO:0000256" key="10">
    <source>
        <dbReference type="ARBA" id="ARBA00022989"/>
    </source>
</evidence>
<keyword evidence="18" id="KW-1185">Reference proteome</keyword>
<evidence type="ECO:0000256" key="13">
    <source>
        <dbReference type="PROSITE-ProRule" id="PRU00043"/>
    </source>
</evidence>
<dbReference type="InterPro" id="IPR015919">
    <property type="entry name" value="Cadherin-like_sf"/>
</dbReference>
<dbReference type="FunFam" id="2.60.40.60:FF:000019">
    <property type="entry name" value="Cadherin 2"/>
    <property type="match status" value="1"/>
</dbReference>
<dbReference type="InterPro" id="IPR039808">
    <property type="entry name" value="Cadherin"/>
</dbReference>
<feature type="signal peptide" evidence="15">
    <location>
        <begin position="1"/>
        <end position="17"/>
    </location>
</feature>
<evidence type="ECO:0000256" key="2">
    <source>
        <dbReference type="ARBA" id="ARBA00004568"/>
    </source>
</evidence>
<dbReference type="GO" id="GO:0060027">
    <property type="term" value="P:convergent extension involved in gastrulation"/>
    <property type="evidence" value="ECO:0007669"/>
    <property type="project" value="UniProtKB-ARBA"/>
</dbReference>